<evidence type="ECO:0000313" key="3">
    <source>
        <dbReference type="Proteomes" id="UP000258309"/>
    </source>
</evidence>
<accession>A0A3E2HMB3</accession>
<sequence>MLQGDNTTTRQLDINTSKQQVHRPQALNKSSGKQGVGQPLMDDRTAQDVGPFSHVALELESLDTRGPVILI</sequence>
<feature type="non-terminal residue" evidence="2">
    <location>
        <position position="71"/>
    </location>
</feature>
<dbReference type="EMBL" id="NCSJ02000019">
    <property type="protein sequence ID" value="RFU34544.1"/>
    <property type="molecule type" value="Genomic_DNA"/>
</dbReference>
<protein>
    <submittedName>
        <fullName evidence="2">Uncharacterized protein</fullName>
    </submittedName>
</protein>
<comment type="caution">
    <text evidence="2">The sequence shown here is derived from an EMBL/GenBank/DDBJ whole genome shotgun (WGS) entry which is preliminary data.</text>
</comment>
<reference evidence="2 3" key="1">
    <citation type="submission" date="2018-05" db="EMBL/GenBank/DDBJ databases">
        <title>Draft genome sequence of Scytalidium lignicola DSM 105466, a ubiquitous saprotrophic fungus.</title>
        <authorList>
            <person name="Buettner E."/>
            <person name="Gebauer A.M."/>
            <person name="Hofrichter M."/>
            <person name="Liers C."/>
            <person name="Kellner H."/>
        </authorList>
    </citation>
    <scope>NUCLEOTIDE SEQUENCE [LARGE SCALE GENOMIC DNA]</scope>
    <source>
        <strain evidence="2 3">DSM 105466</strain>
    </source>
</reference>
<evidence type="ECO:0000256" key="1">
    <source>
        <dbReference type="SAM" id="MobiDB-lite"/>
    </source>
</evidence>
<feature type="non-terminal residue" evidence="2">
    <location>
        <position position="1"/>
    </location>
</feature>
<keyword evidence="3" id="KW-1185">Reference proteome</keyword>
<dbReference type="AlphaFoldDB" id="A0A3E2HMB3"/>
<name>A0A3E2HMB3_SCYLI</name>
<feature type="region of interest" description="Disordered" evidence="1">
    <location>
        <begin position="1"/>
        <end position="47"/>
    </location>
</feature>
<organism evidence="2 3">
    <name type="scientific">Scytalidium lignicola</name>
    <name type="common">Hyphomycete</name>
    <dbReference type="NCBI Taxonomy" id="5539"/>
    <lineage>
        <taxon>Eukaryota</taxon>
        <taxon>Fungi</taxon>
        <taxon>Dikarya</taxon>
        <taxon>Ascomycota</taxon>
        <taxon>Pezizomycotina</taxon>
        <taxon>Leotiomycetes</taxon>
        <taxon>Leotiomycetes incertae sedis</taxon>
        <taxon>Scytalidium</taxon>
    </lineage>
</organism>
<evidence type="ECO:0000313" key="2">
    <source>
        <dbReference type="EMBL" id="RFU34544.1"/>
    </source>
</evidence>
<gene>
    <name evidence="2" type="ORF">B7463_g1799</name>
</gene>
<feature type="compositionally biased region" description="Polar residues" evidence="1">
    <location>
        <begin position="1"/>
        <end position="19"/>
    </location>
</feature>
<dbReference type="Proteomes" id="UP000258309">
    <property type="component" value="Unassembled WGS sequence"/>
</dbReference>
<proteinExistence type="predicted"/>